<feature type="compositionally biased region" description="Basic and acidic residues" evidence="1">
    <location>
        <begin position="150"/>
        <end position="161"/>
    </location>
</feature>
<dbReference type="OrthoDB" id="5150743at2759"/>
<accession>A0A9P3BBH3</accession>
<evidence type="ECO:0000313" key="2">
    <source>
        <dbReference type="EMBL" id="GIJ84929.1"/>
    </source>
</evidence>
<name>A0A9P3BBH3_9EURO</name>
<protein>
    <submittedName>
        <fullName evidence="2">Uncharacterized protein</fullName>
    </submittedName>
</protein>
<reference evidence="2 3" key="1">
    <citation type="submission" date="2018-10" db="EMBL/GenBank/DDBJ databases">
        <title>Pan-genome distribution and transcriptional activeness of fungal secondary metabolism genes in Aspergillus section Fumigati.</title>
        <authorList>
            <person name="Takahashi H."/>
            <person name="Umemura M."/>
            <person name="Ninomiya A."/>
            <person name="Kusuya Y."/>
            <person name="Urayama S."/>
            <person name="Shimizu M."/>
            <person name="Watanabe A."/>
            <person name="Kamei K."/>
            <person name="Yaguchi T."/>
            <person name="Hagiwara D."/>
        </authorList>
    </citation>
    <scope>NUCLEOTIDE SEQUENCE [LARGE SCALE GENOMIC DNA]</scope>
    <source>
        <strain evidence="2 3">IFM 55266</strain>
    </source>
</reference>
<proteinExistence type="predicted"/>
<feature type="region of interest" description="Disordered" evidence="1">
    <location>
        <begin position="147"/>
        <end position="185"/>
    </location>
</feature>
<feature type="compositionally biased region" description="Polar residues" evidence="1">
    <location>
        <begin position="162"/>
        <end position="183"/>
    </location>
</feature>
<keyword evidence="3" id="KW-1185">Reference proteome</keyword>
<dbReference type="Proteomes" id="UP001043456">
    <property type="component" value="Unassembled WGS sequence"/>
</dbReference>
<gene>
    <name evidence="2" type="ORF">Asppvi_003784</name>
</gene>
<dbReference type="AlphaFoldDB" id="A0A9P3BBH3"/>
<evidence type="ECO:0000313" key="3">
    <source>
        <dbReference type="Proteomes" id="UP001043456"/>
    </source>
</evidence>
<evidence type="ECO:0000256" key="1">
    <source>
        <dbReference type="SAM" id="MobiDB-lite"/>
    </source>
</evidence>
<dbReference type="EMBL" id="BHVY01000003">
    <property type="protein sequence ID" value="GIJ84929.1"/>
    <property type="molecule type" value="Genomic_DNA"/>
</dbReference>
<sequence>MAHLGQNEHTIAKRSNLDDAFARLHKVSGEVKILRRFAGKRQPGLVSNAVRIMSTEQPEGPFQDYQKFLHDILKGESGRSMVTLCSGSLGKSRVVGLGPGGRTALVKYITDNRSRLDCETLSSLASLYKVPSAAELSLEDTQISDNNITEGDRFQVDESQPRRTSVSFGSRADSTSHNPNKDSSFIAETHLHDQNRKNSKGPTTVPLNLAAIEVLQDVVKEGHGDRLQIVFPDPFVQQPFMRIPLEIASKIMQKYTVQTA</sequence>
<dbReference type="GeneID" id="67002396"/>
<comment type="caution">
    <text evidence="2">The sequence shown here is derived from an EMBL/GenBank/DDBJ whole genome shotgun (WGS) entry which is preliminary data.</text>
</comment>
<dbReference type="RefSeq" id="XP_043155676.1">
    <property type="nucleotide sequence ID" value="XM_043299741.1"/>
</dbReference>
<organism evidence="2 3">
    <name type="scientific">Aspergillus pseudoviridinutans</name>
    <dbReference type="NCBI Taxonomy" id="1517512"/>
    <lineage>
        <taxon>Eukaryota</taxon>
        <taxon>Fungi</taxon>
        <taxon>Dikarya</taxon>
        <taxon>Ascomycota</taxon>
        <taxon>Pezizomycotina</taxon>
        <taxon>Eurotiomycetes</taxon>
        <taxon>Eurotiomycetidae</taxon>
        <taxon>Eurotiales</taxon>
        <taxon>Aspergillaceae</taxon>
        <taxon>Aspergillus</taxon>
        <taxon>Aspergillus subgen. Fumigati</taxon>
    </lineage>
</organism>